<evidence type="ECO:0000313" key="4">
    <source>
        <dbReference type="Proteomes" id="UP000759131"/>
    </source>
</evidence>
<dbReference type="Gene3D" id="3.90.70.10">
    <property type="entry name" value="Cysteine proteinases"/>
    <property type="match status" value="2"/>
</dbReference>
<evidence type="ECO:0000256" key="1">
    <source>
        <dbReference type="ARBA" id="ARBA00008455"/>
    </source>
</evidence>
<dbReference type="InterPro" id="IPR013128">
    <property type="entry name" value="Peptidase_C1A"/>
</dbReference>
<dbReference type="CDD" id="cd02248">
    <property type="entry name" value="Peptidase_C1A"/>
    <property type="match status" value="1"/>
</dbReference>
<dbReference type="InterPro" id="IPR000668">
    <property type="entry name" value="Peptidase_C1A_C"/>
</dbReference>
<dbReference type="Proteomes" id="UP000759131">
    <property type="component" value="Unassembled WGS sequence"/>
</dbReference>
<evidence type="ECO:0000313" key="3">
    <source>
        <dbReference type="EMBL" id="CAD7627529.1"/>
    </source>
</evidence>
<organism evidence="3">
    <name type="scientific">Medioppia subpectinata</name>
    <dbReference type="NCBI Taxonomy" id="1979941"/>
    <lineage>
        <taxon>Eukaryota</taxon>
        <taxon>Metazoa</taxon>
        <taxon>Ecdysozoa</taxon>
        <taxon>Arthropoda</taxon>
        <taxon>Chelicerata</taxon>
        <taxon>Arachnida</taxon>
        <taxon>Acari</taxon>
        <taxon>Acariformes</taxon>
        <taxon>Sarcoptiformes</taxon>
        <taxon>Oribatida</taxon>
        <taxon>Brachypylina</taxon>
        <taxon>Oppioidea</taxon>
        <taxon>Oppiidae</taxon>
        <taxon>Medioppia</taxon>
    </lineage>
</organism>
<dbReference type="InterPro" id="IPR039417">
    <property type="entry name" value="Peptidase_C1A_papain-like"/>
</dbReference>
<dbReference type="GO" id="GO:0006508">
    <property type="term" value="P:proteolysis"/>
    <property type="evidence" value="ECO:0007669"/>
    <property type="project" value="InterPro"/>
</dbReference>
<dbReference type="InterPro" id="IPR025660">
    <property type="entry name" value="Pept_his_AS"/>
</dbReference>
<dbReference type="PROSITE" id="PS00639">
    <property type="entry name" value="THIOL_PROTEASE_HIS"/>
    <property type="match status" value="1"/>
</dbReference>
<protein>
    <recommendedName>
        <fullName evidence="2">Peptidase C1A papain C-terminal domain-containing protein</fullName>
    </recommendedName>
</protein>
<dbReference type="PANTHER" id="PTHR12411">
    <property type="entry name" value="CYSTEINE PROTEASE FAMILY C1-RELATED"/>
    <property type="match status" value="1"/>
</dbReference>
<accession>A0A7R9KQR4</accession>
<dbReference type="InterPro" id="IPR038765">
    <property type="entry name" value="Papain-like_cys_pep_sf"/>
</dbReference>
<feature type="domain" description="Peptidase C1A papain C-terminal" evidence="2">
    <location>
        <begin position="72"/>
        <end position="281"/>
    </location>
</feature>
<name>A0A7R9KQR4_9ACAR</name>
<dbReference type="AlphaFoldDB" id="A0A7R9KQR4"/>
<proteinExistence type="inferred from homology"/>
<dbReference type="SUPFAM" id="SSF54001">
    <property type="entry name" value="Cysteine proteinases"/>
    <property type="match status" value="2"/>
</dbReference>
<dbReference type="EMBL" id="OC859387">
    <property type="protein sequence ID" value="CAD7627529.1"/>
    <property type="molecule type" value="Genomic_DNA"/>
</dbReference>
<dbReference type="EMBL" id="CAJPIZ010004812">
    <property type="protein sequence ID" value="CAG2107959.1"/>
    <property type="molecule type" value="Genomic_DNA"/>
</dbReference>
<evidence type="ECO:0000259" key="2">
    <source>
        <dbReference type="SMART" id="SM00645"/>
    </source>
</evidence>
<dbReference type="OrthoDB" id="6494439at2759"/>
<gene>
    <name evidence="3" type="ORF">OSB1V03_LOCUS7955</name>
</gene>
<comment type="similarity">
    <text evidence="1">Belongs to the peptidase C1 family.</text>
</comment>
<reference evidence="3" key="1">
    <citation type="submission" date="2020-11" db="EMBL/GenBank/DDBJ databases">
        <authorList>
            <person name="Tran Van P."/>
        </authorList>
    </citation>
    <scope>NUCLEOTIDE SEQUENCE</scope>
</reference>
<dbReference type="SMART" id="SM00645">
    <property type="entry name" value="Pept_C1"/>
    <property type="match status" value="1"/>
</dbReference>
<dbReference type="GO" id="GO:0008234">
    <property type="term" value="F:cysteine-type peptidase activity"/>
    <property type="evidence" value="ECO:0007669"/>
    <property type="project" value="InterPro"/>
</dbReference>
<dbReference type="Pfam" id="PF00112">
    <property type="entry name" value="Peptidase_C1"/>
    <property type="match status" value="1"/>
</dbReference>
<sequence length="298" mass="32674">MKRQIAEGKFDPKTQITVSEQNMIDCSGDFGTIGCDGGMPQQAFKYVAANKGINGVDAYPYLGKKDKCNYNPAKRVDVEVKEGKRLKSGLDNDLATAIYNYGPVAIAVHVTKDMAAYNEQNMIDCSGDFGTIGCDGGMPQQAFKYVAANKGINGVDAYPYLGKKDKCNYNPAKRVDVEVKEGKRLKSGLDNDLATAIYNYGPVAIAVHVTKDMAAYKSGIFDDAKCSPKKVNHAVVAVGYHPEYFIVRNSWGAKWGEDGYIRISRSRVNNCGVSQQGYYPVLPNAVETQAMRDRLRDV</sequence>
<keyword evidence="4" id="KW-1185">Reference proteome</keyword>